<evidence type="ECO:0000313" key="1">
    <source>
        <dbReference type="EMBL" id="KAF0874893.1"/>
    </source>
</evidence>
<proteinExistence type="predicted"/>
<comment type="caution">
    <text evidence="1">The sequence shown here is derived from an EMBL/GenBank/DDBJ whole genome shotgun (WGS) entry which is preliminary data.</text>
</comment>
<protein>
    <submittedName>
        <fullName evidence="1">LORF2 protein</fullName>
    </submittedName>
</protein>
<evidence type="ECO:0000313" key="2">
    <source>
        <dbReference type="Proteomes" id="UP000475037"/>
    </source>
</evidence>
<name>A0A6G1AID9_CROCR</name>
<dbReference type="Proteomes" id="UP000475037">
    <property type="component" value="Unassembled WGS sequence"/>
</dbReference>
<dbReference type="EMBL" id="VOAJ01005302">
    <property type="protein sequence ID" value="KAF0874893.1"/>
    <property type="molecule type" value="Genomic_DNA"/>
</dbReference>
<keyword evidence="2" id="KW-1185">Reference proteome</keyword>
<accession>A0A6G1AID9</accession>
<gene>
    <name evidence="1" type="ORF">FOF47_R05814</name>
</gene>
<dbReference type="AlphaFoldDB" id="A0A6G1AID9"/>
<feature type="non-terminal residue" evidence="1">
    <location>
        <position position="123"/>
    </location>
</feature>
<reference evidence="1 2" key="1">
    <citation type="submission" date="2019-11" db="EMBL/GenBank/DDBJ databases">
        <authorList>
            <person name="Yang C."/>
            <person name="Li F."/>
        </authorList>
    </citation>
    <scope>NUCLEOTIDE SEQUENCE [LARGE SCALE GENOMIC DNA]</scope>
    <source>
        <strain evidence="1">KB4526</strain>
        <tissue evidence="1">Muscle</tissue>
    </source>
</reference>
<feature type="non-terminal residue" evidence="1">
    <location>
        <position position="1"/>
    </location>
</feature>
<sequence>LIKIKNSCPSKDIVKRMKRQATDWEKIFVKHLPDKGLVCTKYKEISKLNNSETNQLKNQTNLNMGKDMKRHFTKEDIQMAADKRCSTSLSIRKMQTETIMQEYYMPFRMVEIKKINCGNTECW</sequence>
<organism evidence="1 2">
    <name type="scientific">Crocuta crocuta</name>
    <name type="common">Spotted hyena</name>
    <dbReference type="NCBI Taxonomy" id="9678"/>
    <lineage>
        <taxon>Eukaryota</taxon>
        <taxon>Metazoa</taxon>
        <taxon>Chordata</taxon>
        <taxon>Craniata</taxon>
        <taxon>Vertebrata</taxon>
        <taxon>Euteleostomi</taxon>
        <taxon>Mammalia</taxon>
        <taxon>Eutheria</taxon>
        <taxon>Laurasiatheria</taxon>
        <taxon>Carnivora</taxon>
        <taxon>Feliformia</taxon>
        <taxon>Hyaenidae</taxon>
        <taxon>Crocuta</taxon>
    </lineage>
</organism>